<evidence type="ECO:0000313" key="3">
    <source>
        <dbReference type="Proteomes" id="UP000799539"/>
    </source>
</evidence>
<dbReference type="OrthoDB" id="3645743at2759"/>
<reference evidence="2" key="1">
    <citation type="journal article" date="2020" name="Stud. Mycol.">
        <title>101 Dothideomycetes genomes: a test case for predicting lifestyles and emergence of pathogens.</title>
        <authorList>
            <person name="Haridas S."/>
            <person name="Albert R."/>
            <person name="Binder M."/>
            <person name="Bloem J."/>
            <person name="Labutti K."/>
            <person name="Salamov A."/>
            <person name="Andreopoulos B."/>
            <person name="Baker S."/>
            <person name="Barry K."/>
            <person name="Bills G."/>
            <person name="Bluhm B."/>
            <person name="Cannon C."/>
            <person name="Castanera R."/>
            <person name="Culley D."/>
            <person name="Daum C."/>
            <person name="Ezra D."/>
            <person name="Gonzalez J."/>
            <person name="Henrissat B."/>
            <person name="Kuo A."/>
            <person name="Liang C."/>
            <person name="Lipzen A."/>
            <person name="Lutzoni F."/>
            <person name="Magnuson J."/>
            <person name="Mondo S."/>
            <person name="Nolan M."/>
            <person name="Ohm R."/>
            <person name="Pangilinan J."/>
            <person name="Park H.-J."/>
            <person name="Ramirez L."/>
            <person name="Alfaro M."/>
            <person name="Sun H."/>
            <person name="Tritt A."/>
            <person name="Yoshinaga Y."/>
            <person name="Zwiers L.-H."/>
            <person name="Turgeon B."/>
            <person name="Goodwin S."/>
            <person name="Spatafora J."/>
            <person name="Crous P."/>
            <person name="Grigoriev I."/>
        </authorList>
    </citation>
    <scope>NUCLEOTIDE SEQUENCE</scope>
    <source>
        <strain evidence="2">SCOH1-5</strain>
    </source>
</reference>
<evidence type="ECO:0000256" key="1">
    <source>
        <dbReference type="SAM" id="Phobius"/>
    </source>
</evidence>
<name>A0A6A6FMK6_9PEZI</name>
<dbReference type="Proteomes" id="UP000799539">
    <property type="component" value="Unassembled WGS sequence"/>
</dbReference>
<keyword evidence="1" id="KW-0472">Membrane</keyword>
<accession>A0A6A6FMK6</accession>
<feature type="transmembrane region" description="Helical" evidence="1">
    <location>
        <begin position="20"/>
        <end position="42"/>
    </location>
</feature>
<dbReference type="EMBL" id="ML992668">
    <property type="protein sequence ID" value="KAF2214448.1"/>
    <property type="molecule type" value="Genomic_DNA"/>
</dbReference>
<keyword evidence="1" id="KW-1133">Transmembrane helix</keyword>
<dbReference type="AlphaFoldDB" id="A0A6A6FMK6"/>
<gene>
    <name evidence="2" type="ORF">CERZMDRAFT_95713</name>
</gene>
<feature type="transmembrane region" description="Helical" evidence="1">
    <location>
        <begin position="77"/>
        <end position="99"/>
    </location>
</feature>
<protein>
    <submittedName>
        <fullName evidence="2">Uncharacterized protein</fullName>
    </submittedName>
</protein>
<sequence>MAIGAPWERCRSVKWEGMPIVSALVVANTLAIFILSTCNAAAVELDEHNQDVVKDRAGVHPGPVRIITHSPLPSVPVLFWCTVPFALTIATISELFCLWTDRLAPVWVLISSTIAVCVWAAQMTLWQLCVGSVRPRPTPDFCPNSYDTFFTWCHASASSAPAAAVPTIFILQVAQASSIERDVEIVPIHQHCISPQMARLIVVIDPISLSPSEIEHDQHEFYNLLR</sequence>
<feature type="transmembrane region" description="Helical" evidence="1">
    <location>
        <begin position="106"/>
        <end position="126"/>
    </location>
</feature>
<organism evidence="2 3">
    <name type="scientific">Cercospora zeae-maydis SCOH1-5</name>
    <dbReference type="NCBI Taxonomy" id="717836"/>
    <lineage>
        <taxon>Eukaryota</taxon>
        <taxon>Fungi</taxon>
        <taxon>Dikarya</taxon>
        <taxon>Ascomycota</taxon>
        <taxon>Pezizomycotina</taxon>
        <taxon>Dothideomycetes</taxon>
        <taxon>Dothideomycetidae</taxon>
        <taxon>Mycosphaerellales</taxon>
        <taxon>Mycosphaerellaceae</taxon>
        <taxon>Cercospora</taxon>
    </lineage>
</organism>
<proteinExistence type="predicted"/>
<keyword evidence="3" id="KW-1185">Reference proteome</keyword>
<evidence type="ECO:0000313" key="2">
    <source>
        <dbReference type="EMBL" id="KAF2214448.1"/>
    </source>
</evidence>
<keyword evidence="1" id="KW-0812">Transmembrane</keyword>